<name>J9G2R4_9ZZZZ</name>
<reference evidence="1" key="1">
    <citation type="journal article" date="2012" name="PLoS ONE">
        <title>Gene sets for utilization of primary and secondary nutrition supplies in the distal gut of endangered iberian lynx.</title>
        <authorList>
            <person name="Alcaide M."/>
            <person name="Messina E."/>
            <person name="Richter M."/>
            <person name="Bargiela R."/>
            <person name="Peplies J."/>
            <person name="Huws S.A."/>
            <person name="Newbold C.J."/>
            <person name="Golyshin P.N."/>
            <person name="Simon M.A."/>
            <person name="Lopez G."/>
            <person name="Yakimov M.M."/>
            <person name="Ferrer M."/>
        </authorList>
    </citation>
    <scope>NUCLEOTIDE SEQUENCE</scope>
</reference>
<dbReference type="AlphaFoldDB" id="J9G2R4"/>
<gene>
    <name evidence="1" type="ORF">EVA_10773</name>
</gene>
<organism evidence="1">
    <name type="scientific">gut metagenome</name>
    <dbReference type="NCBI Taxonomy" id="749906"/>
    <lineage>
        <taxon>unclassified sequences</taxon>
        <taxon>metagenomes</taxon>
        <taxon>organismal metagenomes</taxon>
    </lineage>
</organism>
<dbReference type="EMBL" id="AMCI01003090">
    <property type="protein sequence ID" value="EJX01124.1"/>
    <property type="molecule type" value="Genomic_DNA"/>
</dbReference>
<proteinExistence type="predicted"/>
<sequence>MFLSIGLLHNLVCHISLQKTHFSLITHAEGRIQIQ</sequence>
<evidence type="ECO:0000313" key="1">
    <source>
        <dbReference type="EMBL" id="EJX01124.1"/>
    </source>
</evidence>
<protein>
    <submittedName>
        <fullName evidence="1">Uncharacterized protein</fullName>
    </submittedName>
</protein>
<comment type="caution">
    <text evidence="1">The sequence shown here is derived from an EMBL/GenBank/DDBJ whole genome shotgun (WGS) entry which is preliminary data.</text>
</comment>
<accession>J9G2R4</accession>